<dbReference type="SUPFAM" id="SSF51735">
    <property type="entry name" value="NAD(P)-binding Rossmann-fold domains"/>
    <property type="match status" value="1"/>
</dbReference>
<proteinExistence type="predicted"/>
<keyword evidence="2" id="KW-1185">Reference proteome</keyword>
<dbReference type="EMBL" id="LLXX01000118">
    <property type="protein sequence ID" value="KRR05577.1"/>
    <property type="molecule type" value="Genomic_DNA"/>
</dbReference>
<dbReference type="OrthoDB" id="7170465at2"/>
<dbReference type="Proteomes" id="UP000051913">
    <property type="component" value="Unassembled WGS sequence"/>
</dbReference>
<reference evidence="1 2" key="1">
    <citation type="submission" date="2014-03" db="EMBL/GenBank/DDBJ databases">
        <title>Bradyrhizobium valentinum sp. nov., isolated from effective nodules of Lupinus mariae-josephae, a lupine endemic of basic-lime soils in Eastern Spain.</title>
        <authorList>
            <person name="Duran D."/>
            <person name="Rey L."/>
            <person name="Navarro A."/>
            <person name="Busquets A."/>
            <person name="Imperial J."/>
            <person name="Ruiz-Argueso T."/>
        </authorList>
    </citation>
    <scope>NUCLEOTIDE SEQUENCE [LARGE SCALE GENOMIC DNA]</scope>
    <source>
        <strain evidence="1 2">LmjM3</strain>
    </source>
</reference>
<sequence length="306" mass="33480">MKTNVIVGASAVGSAVASLLAERGENVRLVTRRGGGPTHPLIERIAANAADANRLSTIAEGAAALFNCANPAYDRWLIDWPPISAATLKAAERSGAVLATHATLYPYGPGSGVMTEATPLAATHPKLRLRGEMWRNALELHQAGRIRATEIRASDHIQPQSLVSLAMFRPMLAGKRVMSPVLVDVPRTWTSIRDAARLLTMVAADERAWGKAWHVPSHDPMTARELLTKFAKANGLPEPRLSVIPWSVIWAVGIFAPLIREIRTTRYQFTQPFIMDSRLARETFGMQPEPLEMALRDAAQMMRTLG</sequence>
<name>A0A0R3LU20_9BRAD</name>
<dbReference type="RefSeq" id="WP_057851533.1">
    <property type="nucleotide sequence ID" value="NZ_LLXX01000118.1"/>
</dbReference>
<comment type="caution">
    <text evidence="1">The sequence shown here is derived from an EMBL/GenBank/DDBJ whole genome shotgun (WGS) entry which is preliminary data.</text>
</comment>
<dbReference type="AlphaFoldDB" id="A0A0R3LU20"/>
<accession>A0A0R3LU20</accession>
<evidence type="ECO:0000313" key="1">
    <source>
        <dbReference type="EMBL" id="KRR05577.1"/>
    </source>
</evidence>
<organism evidence="1 2">
    <name type="scientific">Bradyrhizobium valentinum</name>
    <dbReference type="NCBI Taxonomy" id="1518501"/>
    <lineage>
        <taxon>Bacteria</taxon>
        <taxon>Pseudomonadati</taxon>
        <taxon>Pseudomonadota</taxon>
        <taxon>Alphaproteobacteria</taxon>
        <taxon>Hyphomicrobiales</taxon>
        <taxon>Nitrobacteraceae</taxon>
        <taxon>Bradyrhizobium</taxon>
    </lineage>
</organism>
<gene>
    <name evidence="1" type="ORF">CP49_03620</name>
</gene>
<protein>
    <submittedName>
        <fullName evidence="1">NAD-dependent epimerase</fullName>
    </submittedName>
</protein>
<dbReference type="STRING" id="1518501.CQ10_13785"/>
<evidence type="ECO:0000313" key="2">
    <source>
        <dbReference type="Proteomes" id="UP000051913"/>
    </source>
</evidence>
<dbReference type="Gene3D" id="3.40.50.720">
    <property type="entry name" value="NAD(P)-binding Rossmann-like Domain"/>
    <property type="match status" value="1"/>
</dbReference>
<dbReference type="InterPro" id="IPR036291">
    <property type="entry name" value="NAD(P)-bd_dom_sf"/>
</dbReference>